<evidence type="ECO:0008006" key="3">
    <source>
        <dbReference type="Google" id="ProtNLM"/>
    </source>
</evidence>
<dbReference type="AlphaFoldDB" id="A0AA39UR51"/>
<protein>
    <recommendedName>
        <fullName evidence="3">UvrD-like helicase C-terminal domain-containing protein</fullName>
    </recommendedName>
</protein>
<evidence type="ECO:0000313" key="2">
    <source>
        <dbReference type="Proteomes" id="UP001175228"/>
    </source>
</evidence>
<evidence type="ECO:0000313" key="1">
    <source>
        <dbReference type="EMBL" id="KAK0493769.1"/>
    </source>
</evidence>
<dbReference type="Proteomes" id="UP001175228">
    <property type="component" value="Unassembled WGS sequence"/>
</dbReference>
<keyword evidence="2" id="KW-1185">Reference proteome</keyword>
<name>A0AA39UR51_9AGAR</name>
<sequence length="69" mass="8076">MTAHKAQGQTLNNVVVDLDCCRVTEAPYVMILRVKSLEGLIILQKFQKSHIDRRQSEDYHKEHNRLMIL</sequence>
<gene>
    <name evidence="1" type="ORF">EDD18DRAFT_1077940</name>
</gene>
<accession>A0AA39UR51</accession>
<reference evidence="1" key="1">
    <citation type="submission" date="2023-06" db="EMBL/GenBank/DDBJ databases">
        <authorList>
            <consortium name="Lawrence Berkeley National Laboratory"/>
            <person name="Ahrendt S."/>
            <person name="Sahu N."/>
            <person name="Indic B."/>
            <person name="Wong-Bajracharya J."/>
            <person name="Merenyi Z."/>
            <person name="Ke H.-M."/>
            <person name="Monk M."/>
            <person name="Kocsube S."/>
            <person name="Drula E."/>
            <person name="Lipzen A."/>
            <person name="Balint B."/>
            <person name="Henrissat B."/>
            <person name="Andreopoulos B."/>
            <person name="Martin F.M."/>
            <person name="Harder C.B."/>
            <person name="Rigling D."/>
            <person name="Ford K.L."/>
            <person name="Foster G.D."/>
            <person name="Pangilinan J."/>
            <person name="Papanicolaou A."/>
            <person name="Barry K."/>
            <person name="LaButti K."/>
            <person name="Viragh M."/>
            <person name="Koriabine M."/>
            <person name="Yan M."/>
            <person name="Riley R."/>
            <person name="Champramary S."/>
            <person name="Plett K.L."/>
            <person name="Tsai I.J."/>
            <person name="Slot J."/>
            <person name="Sipos G."/>
            <person name="Plett J."/>
            <person name="Nagy L.G."/>
            <person name="Grigoriev I.V."/>
        </authorList>
    </citation>
    <scope>NUCLEOTIDE SEQUENCE</scope>
    <source>
        <strain evidence="1">HWK02</strain>
    </source>
</reference>
<dbReference type="EMBL" id="JAUEPU010000023">
    <property type="protein sequence ID" value="KAK0493769.1"/>
    <property type="molecule type" value="Genomic_DNA"/>
</dbReference>
<comment type="caution">
    <text evidence="1">The sequence shown here is derived from an EMBL/GenBank/DDBJ whole genome shotgun (WGS) entry which is preliminary data.</text>
</comment>
<organism evidence="1 2">
    <name type="scientific">Armillaria luteobubalina</name>
    <dbReference type="NCBI Taxonomy" id="153913"/>
    <lineage>
        <taxon>Eukaryota</taxon>
        <taxon>Fungi</taxon>
        <taxon>Dikarya</taxon>
        <taxon>Basidiomycota</taxon>
        <taxon>Agaricomycotina</taxon>
        <taxon>Agaricomycetes</taxon>
        <taxon>Agaricomycetidae</taxon>
        <taxon>Agaricales</taxon>
        <taxon>Marasmiineae</taxon>
        <taxon>Physalacriaceae</taxon>
        <taxon>Armillaria</taxon>
    </lineage>
</organism>
<proteinExistence type="predicted"/>